<proteinExistence type="predicted"/>
<dbReference type="Gene3D" id="1.10.357.10">
    <property type="entry name" value="Tetracycline Repressor, domain 2"/>
    <property type="match status" value="1"/>
</dbReference>
<comment type="caution">
    <text evidence="4">The sequence shown here is derived from an EMBL/GenBank/DDBJ whole genome shotgun (WGS) entry which is preliminary data.</text>
</comment>
<dbReference type="RefSeq" id="WP_307361188.1">
    <property type="nucleotide sequence ID" value="NZ_JAUSTB010000010.1"/>
</dbReference>
<reference evidence="4 5" key="1">
    <citation type="submission" date="2023-07" db="EMBL/GenBank/DDBJ databases">
        <title>Sorghum-associated microbial communities from plants grown in Nebraska, USA.</title>
        <authorList>
            <person name="Schachtman D."/>
        </authorList>
    </citation>
    <scope>NUCLEOTIDE SEQUENCE [LARGE SCALE GENOMIC DNA]</scope>
    <source>
        <strain evidence="4 5">DS1001</strain>
    </source>
</reference>
<feature type="domain" description="HTH tetR-type" evidence="3">
    <location>
        <begin position="22"/>
        <end position="82"/>
    </location>
</feature>
<dbReference type="EMBL" id="JAUSTB010000010">
    <property type="protein sequence ID" value="MDQ0147111.1"/>
    <property type="molecule type" value="Genomic_DNA"/>
</dbReference>
<dbReference type="SUPFAM" id="SSF46689">
    <property type="entry name" value="Homeodomain-like"/>
    <property type="match status" value="1"/>
</dbReference>
<dbReference type="InterPro" id="IPR050109">
    <property type="entry name" value="HTH-type_TetR-like_transc_reg"/>
</dbReference>
<dbReference type="PANTHER" id="PTHR30055:SF209">
    <property type="entry name" value="POSSIBLE TRANSCRIPTIONAL REGULATORY PROTEIN (PROBABLY TETR-FAMILY)"/>
    <property type="match status" value="1"/>
</dbReference>
<dbReference type="AlphaFoldDB" id="A0AAJ1SYN7"/>
<gene>
    <name evidence="4" type="ORF">J2T23_003017</name>
</gene>
<dbReference type="PANTHER" id="PTHR30055">
    <property type="entry name" value="HTH-TYPE TRANSCRIPTIONAL REGULATOR RUTR"/>
    <property type="match status" value="1"/>
</dbReference>
<protein>
    <submittedName>
        <fullName evidence="4">AcrR family transcriptional regulator</fullName>
    </submittedName>
</protein>
<evidence type="ECO:0000313" key="5">
    <source>
        <dbReference type="Proteomes" id="UP001239267"/>
    </source>
</evidence>
<evidence type="ECO:0000256" key="1">
    <source>
        <dbReference type="ARBA" id="ARBA00023125"/>
    </source>
</evidence>
<dbReference type="Proteomes" id="UP001239267">
    <property type="component" value="Unassembled WGS sequence"/>
</dbReference>
<dbReference type="GO" id="GO:0000976">
    <property type="term" value="F:transcription cis-regulatory region binding"/>
    <property type="evidence" value="ECO:0007669"/>
    <property type="project" value="TreeGrafter"/>
</dbReference>
<dbReference type="PRINTS" id="PR00455">
    <property type="entry name" value="HTHTETR"/>
</dbReference>
<feature type="DNA-binding region" description="H-T-H motif" evidence="2">
    <location>
        <begin position="45"/>
        <end position="64"/>
    </location>
</feature>
<name>A0AAJ1SYN7_9MICC</name>
<keyword evidence="5" id="KW-1185">Reference proteome</keyword>
<dbReference type="GO" id="GO:0003700">
    <property type="term" value="F:DNA-binding transcription factor activity"/>
    <property type="evidence" value="ECO:0007669"/>
    <property type="project" value="TreeGrafter"/>
</dbReference>
<evidence type="ECO:0000259" key="3">
    <source>
        <dbReference type="PROSITE" id="PS50977"/>
    </source>
</evidence>
<keyword evidence="1 2" id="KW-0238">DNA-binding</keyword>
<dbReference type="Pfam" id="PF00440">
    <property type="entry name" value="TetR_N"/>
    <property type="match status" value="1"/>
</dbReference>
<evidence type="ECO:0000256" key="2">
    <source>
        <dbReference type="PROSITE-ProRule" id="PRU00335"/>
    </source>
</evidence>
<dbReference type="InterPro" id="IPR001647">
    <property type="entry name" value="HTH_TetR"/>
</dbReference>
<accession>A0AAJ1SYN7</accession>
<sequence>MRSIPVRPVVAPVTAAERSDAARNRERLLLAARELIEQGGAAALTMDRLAEQAGVGKGTVFRRFGSRAGLMLTLLNDSEAAFQARFLFGPPPLGPGAPPLDRLIAFGAGRIAYVVEFGDLVLAAGNASRGRFEVPAAALWDRHVEMLLREAGAESPEPWLMAGSLNSTLDPERLLHLIREHGVTCERLAASWRELVTRVVTGADGTR</sequence>
<dbReference type="InterPro" id="IPR009057">
    <property type="entry name" value="Homeodomain-like_sf"/>
</dbReference>
<evidence type="ECO:0000313" key="4">
    <source>
        <dbReference type="EMBL" id="MDQ0147111.1"/>
    </source>
</evidence>
<dbReference type="PROSITE" id="PS50977">
    <property type="entry name" value="HTH_TETR_2"/>
    <property type="match status" value="1"/>
</dbReference>
<organism evidence="4 5">
    <name type="scientific">Pseudarthrobacter niigatensis</name>
    <dbReference type="NCBI Taxonomy" id="369935"/>
    <lineage>
        <taxon>Bacteria</taxon>
        <taxon>Bacillati</taxon>
        <taxon>Actinomycetota</taxon>
        <taxon>Actinomycetes</taxon>
        <taxon>Micrococcales</taxon>
        <taxon>Micrococcaceae</taxon>
        <taxon>Pseudarthrobacter</taxon>
    </lineage>
</organism>